<gene>
    <name evidence="2" type="ordered locus">PA0125</name>
</gene>
<dbReference type="KEGG" id="pal:PA0125"/>
<keyword evidence="1" id="KW-1133">Transmembrane helix</keyword>
<evidence type="ECO:0000256" key="1">
    <source>
        <dbReference type="SAM" id="Phobius"/>
    </source>
</evidence>
<organism evidence="2 3">
    <name type="scientific">Phytoplasma australiense</name>
    <dbReference type="NCBI Taxonomy" id="59748"/>
    <lineage>
        <taxon>Bacteria</taxon>
        <taxon>Bacillati</taxon>
        <taxon>Mycoplasmatota</taxon>
        <taxon>Mollicutes</taxon>
        <taxon>Acholeplasmatales</taxon>
        <taxon>Acholeplasmataceae</taxon>
        <taxon>Candidatus Phytoplasma</taxon>
        <taxon>16SrXII (Stolbur group)</taxon>
    </lineage>
</organism>
<name>B1V928_PHYAS</name>
<feature type="transmembrane region" description="Helical" evidence="1">
    <location>
        <begin position="33"/>
        <end position="51"/>
    </location>
</feature>
<protein>
    <submittedName>
        <fullName evidence="2">Uncharacterized protein</fullName>
    </submittedName>
</protein>
<dbReference type="AlphaFoldDB" id="B1V928"/>
<dbReference type="Proteomes" id="UP000008323">
    <property type="component" value="Chromosome"/>
</dbReference>
<feature type="transmembrane region" description="Helical" evidence="1">
    <location>
        <begin position="7"/>
        <end position="27"/>
    </location>
</feature>
<accession>B1V928</accession>
<sequence length="77" mass="9154">MFGNNLFVFFMFMHKFLLFIIGKILLFIQNPDILVHLLLSLIVLVLKTFFVSKTLFKTKNKLNNYISFETHKTNQLN</sequence>
<keyword evidence="1" id="KW-0812">Transmembrane</keyword>
<proteinExistence type="predicted"/>
<evidence type="ECO:0000313" key="2">
    <source>
        <dbReference type="EMBL" id="CAM11460.1"/>
    </source>
</evidence>
<keyword evidence="1" id="KW-0472">Membrane</keyword>
<dbReference type="EMBL" id="AM422018">
    <property type="protein sequence ID" value="CAM11460.1"/>
    <property type="molecule type" value="Genomic_DNA"/>
</dbReference>
<evidence type="ECO:0000313" key="3">
    <source>
        <dbReference type="Proteomes" id="UP000008323"/>
    </source>
</evidence>
<reference evidence="2 3" key="1">
    <citation type="journal article" date="2008" name="J. Bacteriol.">
        <title>Comparative genome analysis of 'Candidatus Phytoplasma australiense' (subgroup tuf-Australia I; rp-A) and 'Ca. Phytoplasma asteris' strains OY-M and AY-WB.</title>
        <authorList>
            <person name="Tran-Nguyen L.T."/>
            <person name="Kube M."/>
            <person name="Schneider B."/>
            <person name="Reinhardt R."/>
            <person name="Gibb K.S."/>
        </authorList>
    </citation>
    <scope>NUCLEOTIDE SEQUENCE [LARGE SCALE GENOMIC DNA]</scope>
</reference>